<dbReference type="RefSeq" id="WP_348518846.1">
    <property type="nucleotide sequence ID" value="NZ_CP155620.1"/>
</dbReference>
<dbReference type="Gene3D" id="2.40.50.100">
    <property type="match status" value="1"/>
</dbReference>
<comment type="similarity">
    <text evidence="1">Belongs to the membrane fusion protein (MFP) (TC 8.A.1) family.</text>
</comment>
<sequence>MKKIILFLMSVFSLHAEEIYASFDVIALNSSKLAIESIGIIKEIKVDVAQKVKKGEILLTLDNTSEKIALQNAKNDHELALVAFNNAKSRLEKFKKVQSVIDKQSYEDILAEYEKQSLLLQKAKINIKYYENLLDKKILKAPYDGIISAKFKDIGDGVGGVSQPLLEIFSYPEVKLLISFDEQYKDKVKIGQNYIYKIDKETKEYQGKISLIYPSIDTKTRKIYAEVRARNLTPGLFGEGRIQIKEK</sequence>
<dbReference type="Gene3D" id="1.10.287.470">
    <property type="entry name" value="Helix hairpin bin"/>
    <property type="match status" value="1"/>
</dbReference>
<dbReference type="Gene3D" id="2.40.30.170">
    <property type="match status" value="1"/>
</dbReference>
<protein>
    <submittedName>
        <fullName evidence="2">Efflux RND transporter periplasmic adaptor subunit</fullName>
    </submittedName>
</protein>
<dbReference type="SUPFAM" id="SSF111369">
    <property type="entry name" value="HlyD-like secretion proteins"/>
    <property type="match status" value="1"/>
</dbReference>
<name>A0AAU7E840_9BACT</name>
<dbReference type="AlphaFoldDB" id="A0AAU7E840"/>
<proteinExistence type="inferred from homology"/>
<gene>
    <name evidence="2" type="ORF">AAH949_02210</name>
</gene>
<dbReference type="EMBL" id="CP155620">
    <property type="protein sequence ID" value="XBJ29670.1"/>
    <property type="molecule type" value="Genomic_DNA"/>
</dbReference>
<evidence type="ECO:0000313" key="2">
    <source>
        <dbReference type="EMBL" id="XBJ29670.1"/>
    </source>
</evidence>
<dbReference type="NCBIfam" id="TIGR01730">
    <property type="entry name" value="RND_mfp"/>
    <property type="match status" value="1"/>
</dbReference>
<reference evidence="2" key="1">
    <citation type="submission" date="2024-05" db="EMBL/GenBank/DDBJ databases">
        <title>Campylobacter coli isolated from environmental waters in Slovenia.</title>
        <authorList>
            <person name="Zautner A.E."/>
            <person name="Bunk B."/>
            <person name="Riedel T."/>
            <person name="Sproeer C."/>
        </authorList>
    </citation>
    <scope>NUCLEOTIDE SEQUENCE</scope>
    <source>
        <strain evidence="2">CCS1377</strain>
    </source>
</reference>
<dbReference type="GO" id="GO:0015562">
    <property type="term" value="F:efflux transmembrane transporter activity"/>
    <property type="evidence" value="ECO:0007669"/>
    <property type="project" value="TreeGrafter"/>
</dbReference>
<dbReference type="GO" id="GO:1990281">
    <property type="term" value="C:efflux pump complex"/>
    <property type="evidence" value="ECO:0007669"/>
    <property type="project" value="TreeGrafter"/>
</dbReference>
<organism evidence="2">
    <name type="scientific">Campylobacter sp. CCS1377</name>
    <dbReference type="NCBI Taxonomy" id="3158229"/>
    <lineage>
        <taxon>Bacteria</taxon>
        <taxon>Pseudomonadati</taxon>
        <taxon>Campylobacterota</taxon>
        <taxon>Epsilonproteobacteria</taxon>
        <taxon>Campylobacterales</taxon>
        <taxon>Campylobacteraceae</taxon>
        <taxon>Campylobacter</taxon>
    </lineage>
</organism>
<accession>A0AAU7E840</accession>
<dbReference type="InterPro" id="IPR006143">
    <property type="entry name" value="RND_pump_MFP"/>
</dbReference>
<dbReference type="PANTHER" id="PTHR30469">
    <property type="entry name" value="MULTIDRUG RESISTANCE PROTEIN MDTA"/>
    <property type="match status" value="1"/>
</dbReference>
<evidence type="ECO:0000256" key="1">
    <source>
        <dbReference type="ARBA" id="ARBA00009477"/>
    </source>
</evidence>